<sequence length="703" mass="77440">MSSIRLASSRSPAPGAGGPDHGSGDRTSGPRTRPRHGALRSADQRRRAADRQGTDALCLPRAEPGALRHLHLPADRHRHRLRIHRRYRAPDLGPTLRRPREFPQALDLRQLPRARKLRGIALLDGDLEHALVRRLQCRRHPSRRPRHGSDPQSGDRRARLLPGDVLLSGSAVARGHRPDLEMVPGPQRAAQCLSADARRAAGNFSPRRRLVALLRGRRLGLVPHGLLHADPACRPAGDPQGPLRGGGDRRGHAVSHAVPDNPALARPEPARRAAPLDDPLGADLRRGLGADQWRRPRHREYVPRPIHLPDGLCRRPQAVRPRVGRLRPHGAGASGAHPGAAAPGQEGGVLIMSGNVSAIGFFTRTRRAGRIDITDILSWLWLIGGTVAVLVPVLWAGMSSLKPEAEITRFPPTLLPRAAVQVEVQGFDKPLSLWNVTADDETREMAMVRRIGLKAQMVDPQNPGKPVSVDTRTISPVQRLTVATENYTDPLTRFSFLTFLKNSVFVTFVATLLTLIVNALAAFALSKYRFRGDKTIFVLIISTLMIPLTVVMVPAYLVIVGVGLVDNLWGVIIPTVASPTGVFLLRQYMLTIPDELIEAARVDAASEFRIFWRIVLPLTAPALAVLAIFSVLWRWNDFLWPLIVLSSRENFTLQVGLNAFQGEFSVQWHYILAMTFLSLVPVTLVFLFLQRYITTGIAGTGMK</sequence>
<feature type="transmembrane region" description="Helical" evidence="7">
    <location>
        <begin position="504"/>
        <end position="525"/>
    </location>
</feature>
<feature type="transmembrane region" description="Helical" evidence="7">
    <location>
        <begin position="610"/>
        <end position="633"/>
    </location>
</feature>
<evidence type="ECO:0000313" key="11">
    <source>
        <dbReference type="Proteomes" id="UP000006180"/>
    </source>
</evidence>
<evidence type="ECO:0000256" key="6">
    <source>
        <dbReference type="ARBA" id="ARBA00023136"/>
    </source>
</evidence>
<protein>
    <submittedName>
        <fullName evidence="10">L-arabinose transport system permease protein AraQ</fullName>
    </submittedName>
</protein>
<keyword evidence="3" id="KW-1003">Cell membrane</keyword>
<feature type="transmembrane region" description="Helical" evidence="7">
    <location>
        <begin position="537"/>
        <end position="562"/>
    </location>
</feature>
<dbReference type="SUPFAM" id="SSF161098">
    <property type="entry name" value="MetI-like"/>
    <property type="match status" value="1"/>
</dbReference>
<feature type="transmembrane region" description="Helical" evidence="7">
    <location>
        <begin position="668"/>
        <end position="689"/>
    </location>
</feature>
<dbReference type="PATRIC" id="fig|1185652.3.peg.1372"/>
<dbReference type="EMBL" id="CP003563">
    <property type="protein sequence ID" value="AFL49912.1"/>
    <property type="molecule type" value="Genomic_DNA"/>
</dbReference>
<evidence type="ECO:0000256" key="1">
    <source>
        <dbReference type="ARBA" id="ARBA00004651"/>
    </source>
</evidence>
<dbReference type="Gene3D" id="1.10.3720.10">
    <property type="entry name" value="MetI-like"/>
    <property type="match status" value="1"/>
</dbReference>
<evidence type="ECO:0000256" key="8">
    <source>
        <dbReference type="SAM" id="MobiDB-lite"/>
    </source>
</evidence>
<evidence type="ECO:0000256" key="2">
    <source>
        <dbReference type="ARBA" id="ARBA00022448"/>
    </source>
</evidence>
<feature type="compositionally biased region" description="Basic and acidic residues" evidence="8">
    <location>
        <begin position="42"/>
        <end position="53"/>
    </location>
</feature>
<dbReference type="GO" id="GO:0055085">
    <property type="term" value="P:transmembrane transport"/>
    <property type="evidence" value="ECO:0007669"/>
    <property type="project" value="InterPro"/>
</dbReference>
<name>I3X206_SINF2</name>
<keyword evidence="6 7" id="KW-0472">Membrane</keyword>
<dbReference type="PROSITE" id="PS50928">
    <property type="entry name" value="ABC_TM1"/>
    <property type="match status" value="1"/>
</dbReference>
<feature type="region of interest" description="Disordered" evidence="8">
    <location>
        <begin position="232"/>
        <end position="289"/>
    </location>
</feature>
<evidence type="ECO:0000256" key="7">
    <source>
        <dbReference type="RuleBase" id="RU363032"/>
    </source>
</evidence>
<evidence type="ECO:0000256" key="5">
    <source>
        <dbReference type="ARBA" id="ARBA00022989"/>
    </source>
</evidence>
<evidence type="ECO:0000256" key="3">
    <source>
        <dbReference type="ARBA" id="ARBA00022475"/>
    </source>
</evidence>
<dbReference type="eggNOG" id="COG0395">
    <property type="taxonomic scope" value="Bacteria"/>
</dbReference>
<dbReference type="AlphaFoldDB" id="I3X206"/>
<feature type="region of interest" description="Disordered" evidence="8">
    <location>
        <begin position="1"/>
        <end position="60"/>
    </location>
</feature>
<dbReference type="InterPro" id="IPR000515">
    <property type="entry name" value="MetI-like"/>
</dbReference>
<dbReference type="PANTHER" id="PTHR43744:SF12">
    <property type="entry name" value="ABC TRANSPORTER PERMEASE PROTEIN MG189-RELATED"/>
    <property type="match status" value="1"/>
</dbReference>
<dbReference type="Proteomes" id="UP000006180">
    <property type="component" value="Chromosome"/>
</dbReference>
<evidence type="ECO:0000259" key="9">
    <source>
        <dbReference type="PROSITE" id="PS50928"/>
    </source>
</evidence>
<accession>I3X206</accession>
<keyword evidence="4 7" id="KW-0812">Transmembrane</keyword>
<dbReference type="Pfam" id="PF00528">
    <property type="entry name" value="BPD_transp_1"/>
    <property type="match status" value="1"/>
</dbReference>
<comment type="similarity">
    <text evidence="7">Belongs to the binding-protein-dependent transport system permease family.</text>
</comment>
<evidence type="ECO:0000256" key="4">
    <source>
        <dbReference type="ARBA" id="ARBA00022692"/>
    </source>
</evidence>
<evidence type="ECO:0000313" key="10">
    <source>
        <dbReference type="EMBL" id="AFL49912.1"/>
    </source>
</evidence>
<feature type="compositionally biased region" description="Polar residues" evidence="8">
    <location>
        <begin position="1"/>
        <end position="11"/>
    </location>
</feature>
<organism evidence="10 11">
    <name type="scientific">Sinorhizobium fredii (strain USDA 257)</name>
    <dbReference type="NCBI Taxonomy" id="1185652"/>
    <lineage>
        <taxon>Bacteria</taxon>
        <taxon>Pseudomonadati</taxon>
        <taxon>Pseudomonadota</taxon>
        <taxon>Alphaproteobacteria</taxon>
        <taxon>Hyphomicrobiales</taxon>
        <taxon>Rhizobiaceae</taxon>
        <taxon>Sinorhizobium/Ensifer group</taxon>
        <taxon>Sinorhizobium</taxon>
    </lineage>
</organism>
<feature type="compositionally biased region" description="Basic and acidic residues" evidence="8">
    <location>
        <begin position="147"/>
        <end position="158"/>
    </location>
</feature>
<dbReference type="CDD" id="cd06261">
    <property type="entry name" value="TM_PBP2"/>
    <property type="match status" value="1"/>
</dbReference>
<feature type="region of interest" description="Disordered" evidence="8">
    <location>
        <begin position="137"/>
        <end position="158"/>
    </location>
</feature>
<feature type="transmembrane region" description="Helical" evidence="7">
    <location>
        <begin position="376"/>
        <end position="395"/>
    </location>
</feature>
<feature type="compositionally biased region" description="Basic residues" evidence="8">
    <location>
        <begin position="137"/>
        <end position="146"/>
    </location>
</feature>
<dbReference type="KEGG" id="sfd:USDA257_c13210"/>
<dbReference type="HOGENOM" id="CLU_392264_0_0_5"/>
<comment type="subcellular location">
    <subcellularLocation>
        <location evidence="1 7">Cell membrane</location>
        <topology evidence="1 7">Multi-pass membrane protein</topology>
    </subcellularLocation>
</comment>
<gene>
    <name evidence="10" type="primary">araQ2</name>
    <name evidence="10" type="ORF">USDA257_c13210</name>
</gene>
<dbReference type="InterPro" id="IPR035906">
    <property type="entry name" value="MetI-like_sf"/>
</dbReference>
<feature type="transmembrane region" description="Helical" evidence="7">
    <location>
        <begin position="568"/>
        <end position="589"/>
    </location>
</feature>
<feature type="domain" description="ABC transmembrane type-1" evidence="9">
    <location>
        <begin position="500"/>
        <end position="689"/>
    </location>
</feature>
<keyword evidence="2 7" id="KW-0813">Transport</keyword>
<dbReference type="STRING" id="1185652.USDA257_c13210"/>
<proteinExistence type="inferred from homology"/>
<dbReference type="PANTHER" id="PTHR43744">
    <property type="entry name" value="ABC TRANSPORTER PERMEASE PROTEIN MG189-RELATED-RELATED"/>
    <property type="match status" value="1"/>
</dbReference>
<dbReference type="GO" id="GO:0005886">
    <property type="term" value="C:plasma membrane"/>
    <property type="evidence" value="ECO:0007669"/>
    <property type="project" value="UniProtKB-SubCell"/>
</dbReference>
<reference evidence="10 11" key="1">
    <citation type="journal article" date="2012" name="J. Bacteriol.">
        <title>Complete genome sequence of the broad-host-range strain Sinorhizobium fredii USDA257.</title>
        <authorList>
            <person name="Schuldes J."/>
            <person name="Rodriguez Orbegoso M."/>
            <person name="Schmeisser C."/>
            <person name="Krishnan H.B."/>
            <person name="Daniel R."/>
            <person name="Streit W.R."/>
        </authorList>
    </citation>
    <scope>NUCLEOTIDE SEQUENCE [LARGE SCALE GENOMIC DNA]</scope>
    <source>
        <strain evidence="10 11">USDA 257</strain>
    </source>
</reference>
<keyword evidence="5 7" id="KW-1133">Transmembrane helix</keyword>